<dbReference type="Proteomes" id="UP001375240">
    <property type="component" value="Unassembled WGS sequence"/>
</dbReference>
<sequence>MKDNFFQQLAWATSDFYQFAFDRTFFRGGQLFTTDIHLWTIPVEFWESMRLFIIVAGGCKLKRSLRVYLFLPLLYCFMLYNGLWDASLFVFGHFLAELHADMPPITSADQLPINEKVLDEPSVPLKSILDITSLLAGLHLLSYPLFGVDPVSTTGYGFLVGMTPPKYPLHNKKGQDESSYFWQSVGASLVVWALLRMPRWRDRALCNSVAQYLGRVSFSLYLLHGHIARSLGYSTIVRGWEAAGIFDWDKRGVARNVIEGHESTRTAVVIGSLFITVPVSLWSADVFWRGVDVQSVRFVRWLEGQIRR</sequence>
<evidence type="ECO:0000256" key="1">
    <source>
        <dbReference type="SAM" id="Phobius"/>
    </source>
</evidence>
<evidence type="ECO:0008006" key="4">
    <source>
        <dbReference type="Google" id="ProtNLM"/>
    </source>
</evidence>
<organism evidence="2 3">
    <name type="scientific">Orbilia brochopaga</name>
    <dbReference type="NCBI Taxonomy" id="3140254"/>
    <lineage>
        <taxon>Eukaryota</taxon>
        <taxon>Fungi</taxon>
        <taxon>Dikarya</taxon>
        <taxon>Ascomycota</taxon>
        <taxon>Pezizomycotina</taxon>
        <taxon>Orbiliomycetes</taxon>
        <taxon>Orbiliales</taxon>
        <taxon>Orbiliaceae</taxon>
        <taxon>Orbilia</taxon>
    </lineage>
</organism>
<dbReference type="InterPro" id="IPR050879">
    <property type="entry name" value="Acyltransferase_3"/>
</dbReference>
<evidence type="ECO:0000313" key="2">
    <source>
        <dbReference type="EMBL" id="KAK6330486.1"/>
    </source>
</evidence>
<reference evidence="2 3" key="1">
    <citation type="submission" date="2019-10" db="EMBL/GenBank/DDBJ databases">
        <authorList>
            <person name="Palmer J.M."/>
        </authorList>
    </citation>
    <scope>NUCLEOTIDE SEQUENCE [LARGE SCALE GENOMIC DNA]</scope>
    <source>
        <strain evidence="2 3">TWF696</strain>
    </source>
</reference>
<proteinExistence type="predicted"/>
<dbReference type="PANTHER" id="PTHR23028">
    <property type="entry name" value="ACETYLTRANSFERASE"/>
    <property type="match status" value="1"/>
</dbReference>
<comment type="caution">
    <text evidence="2">The sequence shown here is derived from an EMBL/GenBank/DDBJ whole genome shotgun (WGS) entry which is preliminary data.</text>
</comment>
<feature type="transmembrane region" description="Helical" evidence="1">
    <location>
        <begin position="67"/>
        <end position="84"/>
    </location>
</feature>
<keyword evidence="1" id="KW-1133">Transmembrane helix</keyword>
<keyword evidence="3" id="KW-1185">Reference proteome</keyword>
<gene>
    <name evidence="2" type="ORF">TWF696_003377</name>
</gene>
<keyword evidence="1" id="KW-0812">Transmembrane</keyword>
<dbReference type="PANTHER" id="PTHR23028:SF134">
    <property type="entry name" value="PUTATIVE (AFU_ORTHOLOGUE AFUA_4G08520)-RELATED"/>
    <property type="match status" value="1"/>
</dbReference>
<accession>A0AAV9U001</accession>
<name>A0AAV9U001_9PEZI</name>
<dbReference type="AlphaFoldDB" id="A0AAV9U001"/>
<evidence type="ECO:0000313" key="3">
    <source>
        <dbReference type="Proteomes" id="UP001375240"/>
    </source>
</evidence>
<protein>
    <recommendedName>
        <fullName evidence="4">Acyltransferase 3 domain-containing protein</fullName>
    </recommendedName>
</protein>
<keyword evidence="1" id="KW-0472">Membrane</keyword>
<dbReference type="EMBL" id="JAVHNQ010000017">
    <property type="protein sequence ID" value="KAK6330486.1"/>
    <property type="molecule type" value="Genomic_DNA"/>
</dbReference>